<evidence type="ECO:0000313" key="2">
    <source>
        <dbReference type="Proteomes" id="UP000588098"/>
    </source>
</evidence>
<proteinExistence type="predicted"/>
<dbReference type="Proteomes" id="UP000588098">
    <property type="component" value="Unassembled WGS sequence"/>
</dbReference>
<dbReference type="AlphaFoldDB" id="A0A7W9QHU3"/>
<reference evidence="1 2" key="1">
    <citation type="submission" date="2020-08" db="EMBL/GenBank/DDBJ databases">
        <title>Genomic Encyclopedia of Type Strains, Phase III (KMG-III): the genomes of soil and plant-associated and newly described type strains.</title>
        <authorList>
            <person name="Whitman W."/>
        </authorList>
    </citation>
    <scope>NUCLEOTIDE SEQUENCE [LARGE SCALE GENOMIC DNA]</scope>
    <source>
        <strain evidence="1 2">CECT 8305</strain>
    </source>
</reference>
<comment type="caution">
    <text evidence="1">The sequence shown here is derived from an EMBL/GenBank/DDBJ whole genome shotgun (WGS) entry which is preliminary data.</text>
</comment>
<dbReference type="EMBL" id="JACHJL010000039">
    <property type="protein sequence ID" value="MBB5940314.1"/>
    <property type="molecule type" value="Genomic_DNA"/>
</dbReference>
<sequence length="134" mass="14830">MKGFAETEGELCADCQAGPGARNACVGVGQPIQMWHSPDCPQWTVMQINAEASSRRVKEQDAWAKDIFPTTHDRLKRAAAAIEPGTPAQPFIDALTELVQAQADTTGFVVLHRWTEILERHFPPQLPDPDHVME</sequence>
<protein>
    <submittedName>
        <fullName evidence="1">Uncharacterized protein</fullName>
    </submittedName>
</protein>
<dbReference type="RefSeq" id="WP_184580340.1">
    <property type="nucleotide sequence ID" value="NZ_JACHJL010000039.1"/>
</dbReference>
<keyword evidence="2" id="KW-1185">Reference proteome</keyword>
<name>A0A7W9QHU3_9ACTN</name>
<organism evidence="1 2">
    <name type="scientific">Streptomyces zagrosensis</name>
    <dbReference type="NCBI Taxonomy" id="1042984"/>
    <lineage>
        <taxon>Bacteria</taxon>
        <taxon>Bacillati</taxon>
        <taxon>Actinomycetota</taxon>
        <taxon>Actinomycetes</taxon>
        <taxon>Kitasatosporales</taxon>
        <taxon>Streptomycetaceae</taxon>
        <taxon>Streptomyces</taxon>
    </lineage>
</organism>
<evidence type="ECO:0000313" key="1">
    <source>
        <dbReference type="EMBL" id="MBB5940314.1"/>
    </source>
</evidence>
<accession>A0A7W9QHU3</accession>
<gene>
    <name evidence="1" type="ORF">FHS42_007412</name>
</gene>